<dbReference type="Pfam" id="PF24564">
    <property type="entry name" value="DUF7605"/>
    <property type="match status" value="1"/>
</dbReference>
<feature type="region of interest" description="Disordered" evidence="2">
    <location>
        <begin position="419"/>
        <end position="498"/>
    </location>
</feature>
<dbReference type="Gene3D" id="3.40.50.300">
    <property type="entry name" value="P-loop containing nucleotide triphosphate hydrolases"/>
    <property type="match status" value="1"/>
</dbReference>
<dbReference type="Proteomes" id="UP000799772">
    <property type="component" value="Unassembled WGS sequence"/>
</dbReference>
<keyword evidence="6" id="KW-1185">Reference proteome</keyword>
<comment type="caution">
    <text evidence="5">The sequence shown here is derived from an EMBL/GenBank/DDBJ whole genome shotgun (WGS) entry which is preliminary data.</text>
</comment>
<dbReference type="OrthoDB" id="3598281at2759"/>
<proteinExistence type="predicted"/>
<dbReference type="InterPro" id="IPR045063">
    <property type="entry name" value="Dynamin_N"/>
</dbReference>
<dbReference type="PANTHER" id="PTHR36681">
    <property type="entry name" value="NUCLEAR GTPASE, GERMINAL CENTER-ASSOCIATED, TANDEM DUPLICATE 3"/>
    <property type="match status" value="1"/>
</dbReference>
<feature type="non-terminal residue" evidence="5">
    <location>
        <position position="920"/>
    </location>
</feature>
<feature type="compositionally biased region" description="Basic and acidic residues" evidence="2">
    <location>
        <begin position="484"/>
        <end position="498"/>
    </location>
</feature>
<feature type="domain" description="DUF7605" evidence="4">
    <location>
        <begin position="751"/>
        <end position="878"/>
    </location>
</feature>
<evidence type="ECO:0000256" key="2">
    <source>
        <dbReference type="SAM" id="MobiDB-lite"/>
    </source>
</evidence>
<organism evidence="5 6">
    <name type="scientific">Rhizodiscina lignyota</name>
    <dbReference type="NCBI Taxonomy" id="1504668"/>
    <lineage>
        <taxon>Eukaryota</taxon>
        <taxon>Fungi</taxon>
        <taxon>Dikarya</taxon>
        <taxon>Ascomycota</taxon>
        <taxon>Pezizomycotina</taxon>
        <taxon>Dothideomycetes</taxon>
        <taxon>Pleosporomycetidae</taxon>
        <taxon>Aulographales</taxon>
        <taxon>Rhizodiscinaceae</taxon>
        <taxon>Rhizodiscina</taxon>
    </lineage>
</organism>
<feature type="coiled-coil region" evidence="1">
    <location>
        <begin position="366"/>
        <end position="400"/>
    </location>
</feature>
<reference evidence="5" key="1">
    <citation type="journal article" date="2020" name="Stud. Mycol.">
        <title>101 Dothideomycetes genomes: a test case for predicting lifestyles and emergence of pathogens.</title>
        <authorList>
            <person name="Haridas S."/>
            <person name="Albert R."/>
            <person name="Binder M."/>
            <person name="Bloem J."/>
            <person name="Labutti K."/>
            <person name="Salamov A."/>
            <person name="Andreopoulos B."/>
            <person name="Baker S."/>
            <person name="Barry K."/>
            <person name="Bills G."/>
            <person name="Bluhm B."/>
            <person name="Cannon C."/>
            <person name="Castanera R."/>
            <person name="Culley D."/>
            <person name="Daum C."/>
            <person name="Ezra D."/>
            <person name="Gonzalez J."/>
            <person name="Henrissat B."/>
            <person name="Kuo A."/>
            <person name="Liang C."/>
            <person name="Lipzen A."/>
            <person name="Lutzoni F."/>
            <person name="Magnuson J."/>
            <person name="Mondo S."/>
            <person name="Nolan M."/>
            <person name="Ohm R."/>
            <person name="Pangilinan J."/>
            <person name="Park H.-J."/>
            <person name="Ramirez L."/>
            <person name="Alfaro M."/>
            <person name="Sun H."/>
            <person name="Tritt A."/>
            <person name="Yoshinaga Y."/>
            <person name="Zwiers L.-H."/>
            <person name="Turgeon B."/>
            <person name="Goodwin S."/>
            <person name="Spatafora J."/>
            <person name="Crous P."/>
            <person name="Grigoriev I."/>
        </authorList>
    </citation>
    <scope>NUCLEOTIDE SEQUENCE</scope>
    <source>
        <strain evidence="5">CBS 133067</strain>
    </source>
</reference>
<name>A0A9P4II98_9PEZI</name>
<dbReference type="AlphaFoldDB" id="A0A9P4II98"/>
<evidence type="ECO:0000313" key="5">
    <source>
        <dbReference type="EMBL" id="KAF2102156.1"/>
    </source>
</evidence>
<accession>A0A9P4II98</accession>
<dbReference type="Pfam" id="PF00350">
    <property type="entry name" value="Dynamin_N"/>
    <property type="match status" value="1"/>
</dbReference>
<keyword evidence="1" id="KW-0175">Coiled coil</keyword>
<dbReference type="InterPro" id="IPR027417">
    <property type="entry name" value="P-loop_NTPase"/>
</dbReference>
<dbReference type="EMBL" id="ML978123">
    <property type="protein sequence ID" value="KAF2102156.1"/>
    <property type="molecule type" value="Genomic_DNA"/>
</dbReference>
<evidence type="ECO:0000313" key="6">
    <source>
        <dbReference type="Proteomes" id="UP000799772"/>
    </source>
</evidence>
<feature type="compositionally biased region" description="Basic residues" evidence="2">
    <location>
        <begin position="429"/>
        <end position="442"/>
    </location>
</feature>
<protein>
    <recommendedName>
        <fullName evidence="7">Nuclear GTPase SLIP-GC</fullName>
    </recommendedName>
</protein>
<dbReference type="InterPro" id="IPR056024">
    <property type="entry name" value="DUF7605"/>
</dbReference>
<evidence type="ECO:0008006" key="7">
    <source>
        <dbReference type="Google" id="ProtNLM"/>
    </source>
</evidence>
<evidence type="ECO:0000259" key="4">
    <source>
        <dbReference type="Pfam" id="PF24564"/>
    </source>
</evidence>
<sequence>MENPTPPPPPPQNVHLQRLLDANDEFPVEVLESGVKQGAALLQEFGDSMSRKSHISRDAAQWLTQIENLRKQAVKGRTVIGVVGNTGAGKSSVINAMLDEERLVPTNCMRACTAVVTEISWNDSDDPDLRYRAQIEFIKEEDWAKELAVLFKDLIDQSGEVSRDCTNADSDAGIAYAKIKAVYPRLTKEMIAESSVEQLLRHSDVRAVLGTTKTIEQDESGPFYKHLQLYVDSKEKVSNEEGESQKKGKSAKKMEYWPLIRVVKIYTKSAALSTGAVVVDLPGVQDSNSARAAVAEGYMKQCTGLWIVAPINRAVDDKAAKNLLGQQFKRQMKYDGTYANVTFICSKTDDISITEAADTLGLDEQIQESYGEAQDLRYEIQKLEKEADELLKTREMYTDIIDDTSTQLEQWRDLEDKLEAGNPVYAPREKKRKRTKDHKRRNRDLFDSQDLDFDSDDASDDESDNEDDVQELPLTAEQISTKLEQLKDQRSEAKRQKEDIIDKRKAMSKRLKEAKARLAELKSEMSAVCIEGRNKYSKKAIQQDFAAGIKELDQEMAIEEDEANFDPEVDLRDYDQVATSLPVFCVSSRAYQKLSGRLEKDSAVSGFTTVEQTEVPQLQDHCRKLTESGRIASARAFLNQLSQLFNSLALWSADTGNGTFMSAAQREARATFLEGQLKKLEQNLTEALNDCVGETGKNFEESICEQYPAAIANAASHAGPTRMRWGAHRLEGGYHWSTYKAIVRRDGVAEPLLKHLSGGWERAFQRRLPIILNEFTSRASRLLHDFHKVVETEARLQGVGFAGMGMLAQQLNSYSQSFRNAAGQMVNVITEMQRTANREFTPVIKDHLLPAYETCTNERGTGSFARMKHAMGSYIAAEQNTMFRHATDTVKKHLDSICQTVHDQMGKQTMYVLQAMRRDY</sequence>
<dbReference type="SUPFAM" id="SSF52540">
    <property type="entry name" value="P-loop containing nucleoside triphosphate hydrolases"/>
    <property type="match status" value="1"/>
</dbReference>
<evidence type="ECO:0000256" key="1">
    <source>
        <dbReference type="SAM" id="Coils"/>
    </source>
</evidence>
<evidence type="ECO:0000259" key="3">
    <source>
        <dbReference type="Pfam" id="PF00350"/>
    </source>
</evidence>
<feature type="coiled-coil region" evidence="1">
    <location>
        <begin position="663"/>
        <end position="690"/>
    </location>
</feature>
<feature type="domain" description="Dynamin N-terminal" evidence="3">
    <location>
        <begin position="80"/>
        <end position="325"/>
    </location>
</feature>
<feature type="compositionally biased region" description="Acidic residues" evidence="2">
    <location>
        <begin position="447"/>
        <end position="470"/>
    </location>
</feature>
<dbReference type="PANTHER" id="PTHR36681:SF3">
    <property type="entry name" value="NUCLEAR GTPASE, GERMINAL CENTER-ASSOCIATED, TANDEM DUPLICATE 3"/>
    <property type="match status" value="1"/>
</dbReference>
<gene>
    <name evidence="5" type="ORF">NA57DRAFT_35654</name>
</gene>